<reference evidence="2 3" key="1">
    <citation type="submission" date="2016-07" db="EMBL/GenBank/DDBJ databases">
        <title>Pervasive Adenine N6-methylation of Active Genes in Fungi.</title>
        <authorList>
            <consortium name="DOE Joint Genome Institute"/>
            <person name="Mondo S.J."/>
            <person name="Dannebaum R.O."/>
            <person name="Kuo R.C."/>
            <person name="Labutti K."/>
            <person name="Haridas S."/>
            <person name="Kuo A."/>
            <person name="Salamov A."/>
            <person name="Ahrendt S.R."/>
            <person name="Lipzen A."/>
            <person name="Sullivan W."/>
            <person name="Andreopoulos W.B."/>
            <person name="Clum A."/>
            <person name="Lindquist E."/>
            <person name="Daum C."/>
            <person name="Ramamoorthy G.K."/>
            <person name="Gryganskyi A."/>
            <person name="Culley D."/>
            <person name="Magnuson J.K."/>
            <person name="James T.Y."/>
            <person name="O'Malley M.A."/>
            <person name="Stajich J.E."/>
            <person name="Spatafora J.W."/>
            <person name="Visel A."/>
            <person name="Grigoriev I.V."/>
        </authorList>
    </citation>
    <scope>NUCLEOTIDE SEQUENCE [LARGE SCALE GENOMIC DNA]</scope>
    <source>
        <strain evidence="2 3">CBS 115471</strain>
    </source>
</reference>
<dbReference type="OrthoDB" id="3781185at2759"/>
<evidence type="ECO:0000256" key="1">
    <source>
        <dbReference type="SAM" id="SignalP"/>
    </source>
</evidence>
<protein>
    <submittedName>
        <fullName evidence="2">Uncharacterized protein</fullName>
    </submittedName>
</protein>
<sequence>MPSMKHLLVALLAASTSVNASPLGPTDPNTTPAHHGGMIKARADKPSYIPKMPERCLGTSFINDDDRKKAWDESKAGLLADSFIRNNDMKLENWVQNLFKLIFPEKDPGMYSCGEATTDCGPLPECHEFEEAGYVGGYYLFKSISASHSFFREFKNQVLSNAVKNLLAVDKVIADFHYKPPAQNPALNPFAIMAAAFGSLSGLSFPSGPLSGGLAAISGVSALIADTQQESVQQTIDAADVRGSLSAMVDKAFDAGNDGVDNIIKAMYNGGPQEPLTFIENIPKAMQKEFWSTEALRALGDGQWLNDNPTSGLQDLGNHMAHQMKQALAWQMLRIGREGFVVLNDNVNQGQCNAAPNAVWSDKRNSCFDLFHMNPPVKNMGQGIDDFGDETKGLWSDYGMDKLATYENAAECWESNGGNMGEAGYFEDLTNLGLTKCTFGMPVRKGQVEVLSKAIGKDMVLDMSWPGQDKSKMACIFPCQGCEAGFACPKINAVSQTSTTRDSYEPGLQLNCEQPALRRMTDSAQRTDLWQYVNPDVATDELPELKKPVVEPELANYKESAESLGSINAADR</sequence>
<dbReference type="AlphaFoldDB" id="A0A1Y1ZH98"/>
<keyword evidence="1" id="KW-0732">Signal</keyword>
<dbReference type="EMBL" id="MCFA01000090">
    <property type="protein sequence ID" value="ORY09175.1"/>
    <property type="molecule type" value="Genomic_DNA"/>
</dbReference>
<keyword evidence="3" id="KW-1185">Reference proteome</keyword>
<dbReference type="Proteomes" id="UP000193144">
    <property type="component" value="Unassembled WGS sequence"/>
</dbReference>
<name>A0A1Y1ZH98_9PLEO</name>
<gene>
    <name evidence="2" type="ORF">BCR34DRAFT_589537</name>
</gene>
<evidence type="ECO:0000313" key="3">
    <source>
        <dbReference type="Proteomes" id="UP000193144"/>
    </source>
</evidence>
<accession>A0A1Y1ZH98</accession>
<comment type="caution">
    <text evidence="2">The sequence shown here is derived from an EMBL/GenBank/DDBJ whole genome shotgun (WGS) entry which is preliminary data.</text>
</comment>
<dbReference type="STRING" id="1231657.A0A1Y1ZH98"/>
<evidence type="ECO:0000313" key="2">
    <source>
        <dbReference type="EMBL" id="ORY09175.1"/>
    </source>
</evidence>
<organism evidence="2 3">
    <name type="scientific">Clohesyomyces aquaticus</name>
    <dbReference type="NCBI Taxonomy" id="1231657"/>
    <lineage>
        <taxon>Eukaryota</taxon>
        <taxon>Fungi</taxon>
        <taxon>Dikarya</taxon>
        <taxon>Ascomycota</taxon>
        <taxon>Pezizomycotina</taxon>
        <taxon>Dothideomycetes</taxon>
        <taxon>Pleosporomycetidae</taxon>
        <taxon>Pleosporales</taxon>
        <taxon>Lindgomycetaceae</taxon>
        <taxon>Clohesyomyces</taxon>
    </lineage>
</organism>
<feature type="chain" id="PRO_5012892244" evidence="1">
    <location>
        <begin position="21"/>
        <end position="572"/>
    </location>
</feature>
<feature type="signal peptide" evidence="1">
    <location>
        <begin position="1"/>
        <end position="20"/>
    </location>
</feature>
<proteinExistence type="predicted"/>